<comment type="caution">
    <text evidence="2">The sequence shown here is derived from an EMBL/GenBank/DDBJ whole genome shotgun (WGS) entry which is preliminary data.</text>
</comment>
<dbReference type="Proteomes" id="UP001199106">
    <property type="component" value="Unassembled WGS sequence"/>
</dbReference>
<dbReference type="InterPro" id="IPR056632">
    <property type="entry name" value="DUF7730"/>
</dbReference>
<dbReference type="PANTHER" id="PTHR38790:SF4">
    <property type="entry name" value="2EXR DOMAIN-CONTAINING PROTEIN"/>
    <property type="match status" value="1"/>
</dbReference>
<sequence length="183" mass="21140">MELRNGKAFGAWERLSRREADLRTLRNQQASPLLRLPGEIRNAIYEYALGGHHIYLNEHYPKLRSILIRSVDGEQVSKHHLFALGNTCRQTYSESAVMLLSLNEILGYFWSTIEHRRCARFTPSQRDAIRNISVLICCFRHFKSDETKIIDTFGGLQRITLVATGSQYNESLLIDVTNIDRMN</sequence>
<name>A0AAD4FHC6_9PLEO</name>
<dbReference type="EMBL" id="JAANER010000006">
    <property type="protein sequence ID" value="KAG9188716.1"/>
    <property type="molecule type" value="Genomic_DNA"/>
</dbReference>
<proteinExistence type="predicted"/>
<gene>
    <name evidence="2" type="ORF">G6011_07421</name>
</gene>
<accession>A0AAD4FHC6</accession>
<protein>
    <recommendedName>
        <fullName evidence="1">DUF7730 domain-containing protein</fullName>
    </recommendedName>
</protein>
<evidence type="ECO:0000313" key="2">
    <source>
        <dbReference type="EMBL" id="KAG9188716.1"/>
    </source>
</evidence>
<feature type="domain" description="DUF7730" evidence="1">
    <location>
        <begin position="27"/>
        <end position="103"/>
    </location>
</feature>
<evidence type="ECO:0000259" key="1">
    <source>
        <dbReference type="Pfam" id="PF24864"/>
    </source>
</evidence>
<dbReference type="Pfam" id="PF24864">
    <property type="entry name" value="DUF7730"/>
    <property type="match status" value="1"/>
</dbReference>
<keyword evidence="3" id="KW-1185">Reference proteome</keyword>
<dbReference type="AlphaFoldDB" id="A0AAD4FHC6"/>
<evidence type="ECO:0000313" key="3">
    <source>
        <dbReference type="Proteomes" id="UP001199106"/>
    </source>
</evidence>
<dbReference type="PANTHER" id="PTHR38790">
    <property type="entry name" value="2EXR DOMAIN-CONTAINING PROTEIN-RELATED"/>
    <property type="match status" value="1"/>
</dbReference>
<reference evidence="2" key="1">
    <citation type="submission" date="2021-07" db="EMBL/GenBank/DDBJ databases">
        <title>Genome Resource of American Ginseng Black Spot Pathogen Alternaria panax.</title>
        <authorList>
            <person name="Qiu C."/>
            <person name="Wang W."/>
            <person name="Liu Z."/>
        </authorList>
    </citation>
    <scope>NUCLEOTIDE SEQUENCE</scope>
    <source>
        <strain evidence="2">BNCC115425</strain>
    </source>
</reference>
<organism evidence="2 3">
    <name type="scientific">Alternaria panax</name>
    <dbReference type="NCBI Taxonomy" id="48097"/>
    <lineage>
        <taxon>Eukaryota</taxon>
        <taxon>Fungi</taxon>
        <taxon>Dikarya</taxon>
        <taxon>Ascomycota</taxon>
        <taxon>Pezizomycotina</taxon>
        <taxon>Dothideomycetes</taxon>
        <taxon>Pleosporomycetidae</taxon>
        <taxon>Pleosporales</taxon>
        <taxon>Pleosporineae</taxon>
        <taxon>Pleosporaceae</taxon>
        <taxon>Alternaria</taxon>
        <taxon>Alternaria sect. Panax</taxon>
    </lineage>
</organism>